<dbReference type="Proteomes" id="UP000075880">
    <property type="component" value="Unassembled WGS sequence"/>
</dbReference>
<sequence>MVKFPNVLGNLFNKNRSSKLETDASPMAPRPKGDREATSPTSSTAAPVVPANGNSPSSVSDSRPSEVTQPDNVALVPAAPPSLQPAPNGSISPASSVVNNFQHNTLTAPQTSISNTTGMQVFQIKNASNLHIGNSFTFNSAVKEECASTSGLSQASNVKWGNLKLSNTISQMMKSREEVDTEILDTISRHLGYEWKSFARKLDYSEGQIDAFEADNPTLSEQIYHFVLDWTRNVDDPTLGRLVALLWNNKHKETVYYIKQIWKKRREAPNGESSS</sequence>
<dbReference type="CDD" id="cd01670">
    <property type="entry name" value="Death"/>
    <property type="match status" value="1"/>
</dbReference>
<evidence type="ECO:0000313" key="4">
    <source>
        <dbReference type="Proteomes" id="UP000075880"/>
    </source>
</evidence>
<dbReference type="EnsemblMetazoa" id="ENSAATROPT011323">
    <property type="protein sequence ID" value="ENSAATROPP010235"/>
    <property type="gene ID" value="ENSAATROPG009220"/>
</dbReference>
<name>A0AAG5DH87_ANOAO</name>
<evidence type="ECO:0000259" key="2">
    <source>
        <dbReference type="PROSITE" id="PS50017"/>
    </source>
</evidence>
<organism evidence="3 4">
    <name type="scientific">Anopheles atroparvus</name>
    <name type="common">European mosquito</name>
    <dbReference type="NCBI Taxonomy" id="41427"/>
    <lineage>
        <taxon>Eukaryota</taxon>
        <taxon>Metazoa</taxon>
        <taxon>Ecdysozoa</taxon>
        <taxon>Arthropoda</taxon>
        <taxon>Hexapoda</taxon>
        <taxon>Insecta</taxon>
        <taxon>Pterygota</taxon>
        <taxon>Neoptera</taxon>
        <taxon>Endopterygota</taxon>
        <taxon>Diptera</taxon>
        <taxon>Nematocera</taxon>
        <taxon>Culicoidea</taxon>
        <taxon>Culicidae</taxon>
        <taxon>Anophelinae</taxon>
        <taxon>Anopheles</taxon>
    </lineage>
</organism>
<reference evidence="3" key="1">
    <citation type="submission" date="2024-04" db="UniProtKB">
        <authorList>
            <consortium name="EnsemblMetazoa"/>
        </authorList>
    </citation>
    <scope>IDENTIFICATION</scope>
    <source>
        <strain evidence="3">EBRO</strain>
    </source>
</reference>
<accession>A0AAG5DH87</accession>
<keyword evidence="4" id="KW-1185">Reference proteome</keyword>
<dbReference type="Gene3D" id="1.10.533.10">
    <property type="entry name" value="Death Domain, Fas"/>
    <property type="match status" value="1"/>
</dbReference>
<dbReference type="Pfam" id="PF00531">
    <property type="entry name" value="Death"/>
    <property type="match status" value="1"/>
</dbReference>
<evidence type="ECO:0000256" key="1">
    <source>
        <dbReference type="SAM" id="MobiDB-lite"/>
    </source>
</evidence>
<dbReference type="PROSITE" id="PS50017">
    <property type="entry name" value="DEATH_DOMAIN"/>
    <property type="match status" value="1"/>
</dbReference>
<feature type="domain" description="Death" evidence="2">
    <location>
        <begin position="180"/>
        <end position="246"/>
    </location>
</feature>
<feature type="compositionally biased region" description="Polar residues" evidence="1">
    <location>
        <begin position="85"/>
        <end position="96"/>
    </location>
</feature>
<dbReference type="SUPFAM" id="SSF47986">
    <property type="entry name" value="DEATH domain"/>
    <property type="match status" value="1"/>
</dbReference>
<dbReference type="InterPro" id="IPR000488">
    <property type="entry name" value="Death_dom"/>
</dbReference>
<dbReference type="InterPro" id="IPR011029">
    <property type="entry name" value="DEATH-like_dom_sf"/>
</dbReference>
<evidence type="ECO:0000313" key="3">
    <source>
        <dbReference type="EnsemblMetazoa" id="ENSAATROPP010235"/>
    </source>
</evidence>
<proteinExistence type="predicted"/>
<dbReference type="GO" id="GO:0007165">
    <property type="term" value="P:signal transduction"/>
    <property type="evidence" value="ECO:0007669"/>
    <property type="project" value="InterPro"/>
</dbReference>
<dbReference type="AlphaFoldDB" id="A0AAG5DH87"/>
<protein>
    <recommendedName>
        <fullName evidence="2">Death domain-containing protein</fullName>
    </recommendedName>
</protein>
<feature type="region of interest" description="Disordered" evidence="1">
    <location>
        <begin position="1"/>
        <end position="96"/>
    </location>
</feature>